<keyword evidence="7" id="KW-1185">Reference proteome</keyword>
<evidence type="ECO:0000259" key="5">
    <source>
        <dbReference type="PROSITE" id="PS50011"/>
    </source>
</evidence>
<evidence type="ECO:0000256" key="2">
    <source>
        <dbReference type="ARBA" id="ARBA00022741"/>
    </source>
</evidence>
<proteinExistence type="predicted"/>
<dbReference type="PROSITE" id="PS00109">
    <property type="entry name" value="PROTEIN_KINASE_TYR"/>
    <property type="match status" value="1"/>
</dbReference>
<dbReference type="Gene3D" id="1.10.510.10">
    <property type="entry name" value="Transferase(Phosphotransferase) domain 1"/>
    <property type="match status" value="1"/>
</dbReference>
<evidence type="ECO:0000256" key="4">
    <source>
        <dbReference type="ARBA" id="ARBA00022840"/>
    </source>
</evidence>
<dbReference type="InterPro" id="IPR008266">
    <property type="entry name" value="Tyr_kinase_AS"/>
</dbReference>
<reference evidence="7" key="1">
    <citation type="submission" date="2024-04" db="EMBL/GenBank/DDBJ databases">
        <authorList>
            <person name="Shaw F."/>
            <person name="Minotto A."/>
        </authorList>
    </citation>
    <scope>NUCLEOTIDE SEQUENCE [LARGE SCALE GENOMIC DNA]</scope>
</reference>
<keyword evidence="1" id="KW-0808">Transferase</keyword>
<dbReference type="SUPFAM" id="SSF56112">
    <property type="entry name" value="Protein kinase-like (PK-like)"/>
    <property type="match status" value="1"/>
</dbReference>
<dbReference type="EMBL" id="OZ037945">
    <property type="protein sequence ID" value="CAL1702395.1"/>
    <property type="molecule type" value="Genomic_DNA"/>
</dbReference>
<dbReference type="PRINTS" id="PR00109">
    <property type="entry name" value="TYRKINASE"/>
</dbReference>
<evidence type="ECO:0000256" key="3">
    <source>
        <dbReference type="ARBA" id="ARBA00022777"/>
    </source>
</evidence>
<keyword evidence="2" id="KW-0547">Nucleotide-binding</keyword>
<sequence>MMDMMSSKRSLNAFHSRATAPYRLSLRRLFLHLSKVSRVIPSRLFLHDIICHEHDRIPCGEGQYAEVFRAKYNDVYVSLKRLRVYQNRHNGAEDHEAFCRELLVWSQLSHANVLPLLGADNSTFRGRHCMVSPWMRNGNIHECMQSLHSKRIRIPFERWLLEISQGLEYLHAEGIIHGDLRGANILVDDYMHIRLADFGLAFFADSTTATLGSHVGGAARWMAPELLKSSQRATYASDIYSFGCLCVEVLTRKVPFSCVPSDAQVIAKVLKGLRPSRPTLENGLSLPDDLWSLLQGCWAGNPFDRPDDGAIVELMEAICSKEWARPMTVALAAKSSAPPSHSIKLLLGHARYLAGSSCTQSSSNGAVLLLTSALLLQPL</sequence>
<dbReference type="InterPro" id="IPR001245">
    <property type="entry name" value="Ser-Thr/Tyr_kinase_cat_dom"/>
</dbReference>
<name>A0ABP1D3B6_9APHY</name>
<gene>
    <name evidence="6" type="ORF">GFSPODELE1_LOCUS4021</name>
</gene>
<dbReference type="InterPro" id="IPR011009">
    <property type="entry name" value="Kinase-like_dom_sf"/>
</dbReference>
<keyword evidence="3" id="KW-0418">Kinase</keyword>
<protein>
    <recommendedName>
        <fullName evidence="5">Protein kinase domain-containing protein</fullName>
    </recommendedName>
</protein>
<organism evidence="6 7">
    <name type="scientific">Somion occarium</name>
    <dbReference type="NCBI Taxonomy" id="3059160"/>
    <lineage>
        <taxon>Eukaryota</taxon>
        <taxon>Fungi</taxon>
        <taxon>Dikarya</taxon>
        <taxon>Basidiomycota</taxon>
        <taxon>Agaricomycotina</taxon>
        <taxon>Agaricomycetes</taxon>
        <taxon>Polyporales</taxon>
        <taxon>Cerrenaceae</taxon>
        <taxon>Somion</taxon>
    </lineage>
</organism>
<keyword evidence="4" id="KW-0067">ATP-binding</keyword>
<feature type="domain" description="Protein kinase" evidence="5">
    <location>
        <begin position="53"/>
        <end position="318"/>
    </location>
</feature>
<accession>A0ABP1D3B6</accession>
<dbReference type="PROSITE" id="PS50011">
    <property type="entry name" value="PROTEIN_KINASE_DOM"/>
    <property type="match status" value="1"/>
</dbReference>
<dbReference type="InterPro" id="IPR000719">
    <property type="entry name" value="Prot_kinase_dom"/>
</dbReference>
<dbReference type="PANTHER" id="PTHR44329:SF288">
    <property type="entry name" value="MITOGEN-ACTIVATED PROTEIN KINASE KINASE KINASE 20"/>
    <property type="match status" value="1"/>
</dbReference>
<dbReference type="InterPro" id="IPR051681">
    <property type="entry name" value="Ser/Thr_Kinases-Pseudokinases"/>
</dbReference>
<evidence type="ECO:0000313" key="6">
    <source>
        <dbReference type="EMBL" id="CAL1702395.1"/>
    </source>
</evidence>
<evidence type="ECO:0000313" key="7">
    <source>
        <dbReference type="Proteomes" id="UP001497453"/>
    </source>
</evidence>
<dbReference type="Proteomes" id="UP001497453">
    <property type="component" value="Chromosome 2"/>
</dbReference>
<dbReference type="Pfam" id="PF07714">
    <property type="entry name" value="PK_Tyr_Ser-Thr"/>
    <property type="match status" value="1"/>
</dbReference>
<dbReference type="PANTHER" id="PTHR44329">
    <property type="entry name" value="SERINE/THREONINE-PROTEIN KINASE TNNI3K-RELATED"/>
    <property type="match status" value="1"/>
</dbReference>
<evidence type="ECO:0000256" key="1">
    <source>
        <dbReference type="ARBA" id="ARBA00022679"/>
    </source>
</evidence>